<keyword evidence="1" id="KW-1133">Transmembrane helix</keyword>
<feature type="transmembrane region" description="Helical" evidence="1">
    <location>
        <begin position="131"/>
        <end position="153"/>
    </location>
</feature>
<keyword evidence="1" id="KW-0472">Membrane</keyword>
<proteinExistence type="predicted"/>
<feature type="transmembrane region" description="Helical" evidence="1">
    <location>
        <begin position="24"/>
        <end position="46"/>
    </location>
</feature>
<accession>A0A316IEI0</accession>
<comment type="caution">
    <text evidence="2">The sequence shown here is derived from an EMBL/GenBank/DDBJ whole genome shotgun (WGS) entry which is preliminary data.</text>
</comment>
<name>A0A316IEI0_9PSEU</name>
<gene>
    <name evidence="2" type="ORF">C8D88_101856</name>
</gene>
<dbReference type="Proteomes" id="UP000246005">
    <property type="component" value="Unassembled WGS sequence"/>
</dbReference>
<keyword evidence="1" id="KW-0812">Transmembrane</keyword>
<sequence length="159" mass="17454">MRDRFLPDPNAAEFRDEAVRDTRAGLAILVGIAVLVIAGWGMPFAIRVIAEDGVHGTYVVQDTSFDCQPSRGTCYSRTGTFTSDDGKVVRTGVHVRNRLPQPVRHGDRIPAFDLGKPDQVYTKVGSNGPPVALPFLGLVVGLFVLGGGSRYFWLKRKRR</sequence>
<protein>
    <recommendedName>
        <fullName evidence="4">DUF3592 domain-containing protein</fullName>
    </recommendedName>
</protein>
<evidence type="ECO:0008006" key="4">
    <source>
        <dbReference type="Google" id="ProtNLM"/>
    </source>
</evidence>
<evidence type="ECO:0000256" key="1">
    <source>
        <dbReference type="SAM" id="Phobius"/>
    </source>
</evidence>
<evidence type="ECO:0000313" key="2">
    <source>
        <dbReference type="EMBL" id="PWK90834.1"/>
    </source>
</evidence>
<evidence type="ECO:0000313" key="3">
    <source>
        <dbReference type="Proteomes" id="UP000246005"/>
    </source>
</evidence>
<dbReference type="EMBL" id="QGHB01000001">
    <property type="protein sequence ID" value="PWK90834.1"/>
    <property type="molecule type" value="Genomic_DNA"/>
</dbReference>
<reference evidence="2 3" key="1">
    <citation type="submission" date="2018-05" db="EMBL/GenBank/DDBJ databases">
        <title>Genomic Encyclopedia of Type Strains, Phase IV (KMG-IV): sequencing the most valuable type-strain genomes for metagenomic binning, comparative biology and taxonomic classification.</title>
        <authorList>
            <person name="Goeker M."/>
        </authorList>
    </citation>
    <scope>NUCLEOTIDE SEQUENCE [LARGE SCALE GENOMIC DNA]</scope>
    <source>
        <strain evidence="2 3">DSM 45480</strain>
    </source>
</reference>
<dbReference type="AlphaFoldDB" id="A0A316IEI0"/>
<dbReference type="RefSeq" id="WP_146231378.1">
    <property type="nucleotide sequence ID" value="NZ_QGHB01000001.1"/>
</dbReference>
<organism evidence="2 3">
    <name type="scientific">Lentzea atacamensis</name>
    <dbReference type="NCBI Taxonomy" id="531938"/>
    <lineage>
        <taxon>Bacteria</taxon>
        <taxon>Bacillati</taxon>
        <taxon>Actinomycetota</taxon>
        <taxon>Actinomycetes</taxon>
        <taxon>Pseudonocardiales</taxon>
        <taxon>Pseudonocardiaceae</taxon>
        <taxon>Lentzea</taxon>
    </lineage>
</organism>